<accession>A0A9E4ZLP5</accession>
<proteinExistence type="predicted"/>
<keyword evidence="2" id="KW-1185">Reference proteome</keyword>
<protein>
    <submittedName>
        <fullName evidence="1">Uncharacterized protein</fullName>
    </submittedName>
</protein>
<gene>
    <name evidence="1" type="ORF">FKB36_13135</name>
</gene>
<sequence>MPVAENIPVSKETYTQILDLRHPGETPDETLARLVEKVKKQQLTDDLEEVMARNEFVELDL</sequence>
<organism evidence="1 2">
    <name type="scientific">Methanoculleus formosensis</name>
    <dbReference type="NCBI Taxonomy" id="2590886"/>
    <lineage>
        <taxon>Archaea</taxon>
        <taxon>Methanobacteriati</taxon>
        <taxon>Methanobacteriota</taxon>
        <taxon>Stenosarchaea group</taxon>
        <taxon>Methanomicrobia</taxon>
        <taxon>Methanomicrobiales</taxon>
        <taxon>Methanomicrobiaceae</taxon>
        <taxon>Methanoculleus</taxon>
    </lineage>
</organism>
<reference evidence="1" key="1">
    <citation type="submission" date="2019-06" db="EMBL/GenBank/DDBJ databases">
        <title>Methanoculleus strain from Tamsui River, Taipei, Taiwan.</title>
        <authorList>
            <person name="You Y.-T."/>
            <person name="Chen S.-C."/>
            <person name="Lai S.-J."/>
            <person name="Lee Y.-C."/>
            <person name="Lai M.-C."/>
        </authorList>
    </citation>
    <scope>NUCLEOTIDE SEQUENCE</scope>
    <source>
        <strain evidence="1">Afa-1</strain>
    </source>
</reference>
<dbReference type="Proteomes" id="UP001065682">
    <property type="component" value="Unassembled WGS sequence"/>
</dbReference>
<evidence type="ECO:0000313" key="1">
    <source>
        <dbReference type="EMBL" id="MCT8338402.1"/>
    </source>
</evidence>
<name>A0A9E4ZLP5_9EURY</name>
<dbReference type="EMBL" id="VHLL01000015">
    <property type="protein sequence ID" value="MCT8338402.1"/>
    <property type="molecule type" value="Genomic_DNA"/>
</dbReference>
<dbReference type="InterPro" id="IPR055979">
    <property type="entry name" value="DUF7557"/>
</dbReference>
<evidence type="ECO:0000313" key="2">
    <source>
        <dbReference type="Proteomes" id="UP001065682"/>
    </source>
</evidence>
<dbReference type="RefSeq" id="WP_261598552.1">
    <property type="nucleotide sequence ID" value="NZ_VHLL01000015.1"/>
</dbReference>
<comment type="caution">
    <text evidence="1">The sequence shown here is derived from an EMBL/GenBank/DDBJ whole genome shotgun (WGS) entry which is preliminary data.</text>
</comment>
<dbReference type="Pfam" id="PF24434">
    <property type="entry name" value="DUF7557"/>
    <property type="match status" value="1"/>
</dbReference>
<dbReference type="AlphaFoldDB" id="A0A9E4ZLP5"/>